<evidence type="ECO:0000259" key="2">
    <source>
        <dbReference type="Pfam" id="PF20152"/>
    </source>
</evidence>
<reference evidence="3" key="1">
    <citation type="journal article" date="2018" name="Genome Biol. Evol.">
        <title>Genomics and development of Lentinus tigrinus, a white-rot wood-decaying mushroom with dimorphic fruiting bodies.</title>
        <authorList>
            <person name="Wu B."/>
            <person name="Xu Z."/>
            <person name="Knudson A."/>
            <person name="Carlson A."/>
            <person name="Chen N."/>
            <person name="Kovaka S."/>
            <person name="LaButti K."/>
            <person name="Lipzen A."/>
            <person name="Pennachio C."/>
            <person name="Riley R."/>
            <person name="Schakwitz W."/>
            <person name="Umezawa K."/>
            <person name="Ohm R.A."/>
            <person name="Grigoriev I.V."/>
            <person name="Nagy L.G."/>
            <person name="Gibbons J."/>
            <person name="Hibbett D."/>
        </authorList>
    </citation>
    <scope>NUCLEOTIDE SEQUENCE [LARGE SCALE GENOMIC DNA]</scope>
    <source>
        <strain evidence="3">ALCF2SS1-6</strain>
    </source>
</reference>
<gene>
    <name evidence="3" type="ORF">L227DRAFT_567065</name>
</gene>
<sequence>MNARETSPSPIPLIPPSLDSTYGAFLLGLFIGLMLYGLFLHQTYFYMRTYVRDSLSFKLYVIVLLLIDTVHSMNLMIICYDGLVSNYFFPLRLLKSSWGFNILSIVTVASVLLSELASTVKGFQSATWFAFEQDTWMIAAVLCIALVLDSTLTVILTTFLWRKRAGFVKTNSKLDTLIAYAMCTGLLTDILNILGFAFAQTSPGNMWYVAMIMEVAKVYSNSVLAALNFRDPETTSESMTDYYNPNSLTLPVAIELTHVPRMYHHANPVSDHAVESSDVIDITVDKAAKTLDEARSSGVPGS</sequence>
<dbReference type="OrthoDB" id="2794820at2759"/>
<dbReference type="PANTHER" id="PTHR40465">
    <property type="entry name" value="CHROMOSOME 1, WHOLE GENOME SHOTGUN SEQUENCE"/>
    <property type="match status" value="1"/>
</dbReference>
<feature type="transmembrane region" description="Helical" evidence="1">
    <location>
        <begin position="138"/>
        <end position="161"/>
    </location>
</feature>
<dbReference type="EMBL" id="ML122301">
    <property type="protein sequence ID" value="RPD54865.1"/>
    <property type="molecule type" value="Genomic_DNA"/>
</dbReference>
<dbReference type="AlphaFoldDB" id="A0A5C2RW10"/>
<organism evidence="3 4">
    <name type="scientific">Lentinus tigrinus ALCF2SS1-6</name>
    <dbReference type="NCBI Taxonomy" id="1328759"/>
    <lineage>
        <taxon>Eukaryota</taxon>
        <taxon>Fungi</taxon>
        <taxon>Dikarya</taxon>
        <taxon>Basidiomycota</taxon>
        <taxon>Agaricomycotina</taxon>
        <taxon>Agaricomycetes</taxon>
        <taxon>Polyporales</taxon>
        <taxon>Polyporaceae</taxon>
        <taxon>Lentinus</taxon>
    </lineage>
</organism>
<keyword evidence="4" id="KW-1185">Reference proteome</keyword>
<proteinExistence type="predicted"/>
<keyword evidence="1" id="KW-0472">Membrane</keyword>
<protein>
    <recommendedName>
        <fullName evidence="2">DUF6534 domain-containing protein</fullName>
    </recommendedName>
</protein>
<evidence type="ECO:0000313" key="3">
    <source>
        <dbReference type="EMBL" id="RPD54865.1"/>
    </source>
</evidence>
<keyword evidence="1" id="KW-0812">Transmembrane</keyword>
<evidence type="ECO:0000256" key="1">
    <source>
        <dbReference type="SAM" id="Phobius"/>
    </source>
</evidence>
<evidence type="ECO:0000313" key="4">
    <source>
        <dbReference type="Proteomes" id="UP000313359"/>
    </source>
</evidence>
<dbReference type="PANTHER" id="PTHR40465:SF1">
    <property type="entry name" value="DUF6534 DOMAIN-CONTAINING PROTEIN"/>
    <property type="match status" value="1"/>
</dbReference>
<keyword evidence="1" id="KW-1133">Transmembrane helix</keyword>
<feature type="transmembrane region" description="Helical" evidence="1">
    <location>
        <begin position="20"/>
        <end position="39"/>
    </location>
</feature>
<dbReference type="Proteomes" id="UP000313359">
    <property type="component" value="Unassembled WGS sequence"/>
</dbReference>
<feature type="transmembrane region" description="Helical" evidence="1">
    <location>
        <begin position="59"/>
        <end position="78"/>
    </location>
</feature>
<dbReference type="STRING" id="1328759.A0A5C2RW10"/>
<dbReference type="InterPro" id="IPR045339">
    <property type="entry name" value="DUF6534"/>
</dbReference>
<feature type="transmembrane region" description="Helical" evidence="1">
    <location>
        <begin position="98"/>
        <end position="117"/>
    </location>
</feature>
<accession>A0A5C2RW10</accession>
<feature type="domain" description="DUF6534" evidence="2">
    <location>
        <begin position="146"/>
        <end position="231"/>
    </location>
</feature>
<dbReference type="Pfam" id="PF20152">
    <property type="entry name" value="DUF6534"/>
    <property type="match status" value="1"/>
</dbReference>
<feature type="transmembrane region" description="Helical" evidence="1">
    <location>
        <begin position="177"/>
        <end position="199"/>
    </location>
</feature>
<name>A0A5C2RW10_9APHY</name>